<dbReference type="RefSeq" id="WP_307394565.1">
    <property type="nucleotide sequence ID" value="NZ_BAAADK010000020.1"/>
</dbReference>
<dbReference type="InterPro" id="IPR012912">
    <property type="entry name" value="Plasmid_pRiA4b_Orf3-like"/>
</dbReference>
<dbReference type="Pfam" id="PF22007">
    <property type="entry name" value="DUF6930"/>
    <property type="match status" value="1"/>
</dbReference>
<comment type="caution">
    <text evidence="4">The sequence shown here is derived from an EMBL/GenBank/DDBJ whole genome shotgun (WGS) entry which is preliminary data.</text>
</comment>
<dbReference type="EMBL" id="JAUSTY010000008">
    <property type="protein sequence ID" value="MDQ0166396.1"/>
    <property type="molecule type" value="Genomic_DNA"/>
</dbReference>
<dbReference type="InterPro" id="IPR055733">
    <property type="entry name" value="DUF7309"/>
</dbReference>
<dbReference type="PANTHER" id="PTHR41878:SF1">
    <property type="entry name" value="TNPR PROTEIN"/>
    <property type="match status" value="1"/>
</dbReference>
<evidence type="ECO:0000259" key="3">
    <source>
        <dbReference type="Pfam" id="PF23988"/>
    </source>
</evidence>
<evidence type="ECO:0000259" key="2">
    <source>
        <dbReference type="Pfam" id="PF22007"/>
    </source>
</evidence>
<feature type="domain" description="DUF7309" evidence="3">
    <location>
        <begin position="215"/>
        <end position="388"/>
    </location>
</feature>
<dbReference type="InterPro" id="IPR024047">
    <property type="entry name" value="MM3350-like_sf"/>
</dbReference>
<dbReference type="Gene3D" id="3.10.290.30">
    <property type="entry name" value="MM3350-like"/>
    <property type="match status" value="1"/>
</dbReference>
<name>A0ABT9VZI6_9BACI</name>
<dbReference type="Pfam" id="PF07929">
    <property type="entry name" value="PRiA4_ORF3"/>
    <property type="match status" value="1"/>
</dbReference>
<dbReference type="SUPFAM" id="SSF159941">
    <property type="entry name" value="MM3350-like"/>
    <property type="match status" value="1"/>
</dbReference>
<dbReference type="Pfam" id="PF23988">
    <property type="entry name" value="DUF7309"/>
    <property type="match status" value="1"/>
</dbReference>
<sequence length="574" mass="66502">MIYQFKITLEDQSPPVWRRVLIDAGSTFYDLHLLIQVAMGWTDTHLHVFRFALDHEEVLKELNAVRGLDDANKQLLMSSLKPYEFIGDPEANDGFDELNEDLNEHDEFLSDWFFEKGNSCLYTYDFGDDWQHHIVLEKILGPVQGQVYPYCLNAKGAFIAEDSRGQDIEPEWITDEKKAVKEINDKLGKVFEEEWEIWKNNSQGDFVSQATTEEWKKLFELVNTYKKAKPWEWLEDSHIIVIQDPVTNDYMYCSVLGCGGEEFGLAMYIGDAGLSALASTLFPDPSGQLDSFQRMIQIQRSLLVSFSDRDEIEKEDYDLIKEAGFSYRGKKQWPMFRSFAPGYYPWTIDQEEVRLLIRLLPEIMRTCQEIYDRPQLLMGIPTNHFFARVLKGHGGGKDTINSEAEAGINNVQWTNSLIPFNIPLAQVNPTPMFDVNEQAEMDELLLQRLKNELDKTKTVLEFNLFDAPTPIQESPQQRPYYPLISLWVDKQTGTIIHMDVLTRKSLNQLFYNSFVELLQNLGWKPHRIQVSDQAVYSLLLPLTKTLGIYLDQLHELPALEDAQDAILEEYFHSF</sequence>
<proteinExistence type="predicted"/>
<dbReference type="Proteomes" id="UP001235840">
    <property type="component" value="Unassembled WGS sequence"/>
</dbReference>
<accession>A0ABT9VZI6</accession>
<feature type="domain" description="DUF6930" evidence="2">
    <location>
        <begin position="446"/>
        <end position="566"/>
    </location>
</feature>
<keyword evidence="5" id="KW-1185">Reference proteome</keyword>
<evidence type="ECO:0000313" key="5">
    <source>
        <dbReference type="Proteomes" id="UP001235840"/>
    </source>
</evidence>
<protein>
    <submittedName>
        <fullName evidence="4">Uncharacterized protein</fullName>
    </submittedName>
</protein>
<organism evidence="4 5">
    <name type="scientific">Caldalkalibacillus horti</name>
    <dbReference type="NCBI Taxonomy" id="77523"/>
    <lineage>
        <taxon>Bacteria</taxon>
        <taxon>Bacillati</taxon>
        <taxon>Bacillota</taxon>
        <taxon>Bacilli</taxon>
        <taxon>Bacillales</taxon>
        <taxon>Bacillaceae</taxon>
        <taxon>Caldalkalibacillus</taxon>
    </lineage>
</organism>
<gene>
    <name evidence="4" type="ORF">J2S11_002300</name>
</gene>
<dbReference type="InterPro" id="IPR054216">
    <property type="entry name" value="DUF6930"/>
</dbReference>
<evidence type="ECO:0000259" key="1">
    <source>
        <dbReference type="Pfam" id="PF07929"/>
    </source>
</evidence>
<evidence type="ECO:0000313" key="4">
    <source>
        <dbReference type="EMBL" id="MDQ0166396.1"/>
    </source>
</evidence>
<dbReference type="PANTHER" id="PTHR41878">
    <property type="entry name" value="LEXA REPRESSOR-RELATED"/>
    <property type="match status" value="1"/>
</dbReference>
<feature type="domain" description="Plasmid pRiA4b Orf3-like" evidence="1">
    <location>
        <begin position="2"/>
        <end position="166"/>
    </location>
</feature>
<reference evidence="4 5" key="1">
    <citation type="submission" date="2023-07" db="EMBL/GenBank/DDBJ databases">
        <title>Genomic Encyclopedia of Type Strains, Phase IV (KMG-IV): sequencing the most valuable type-strain genomes for metagenomic binning, comparative biology and taxonomic classification.</title>
        <authorList>
            <person name="Goeker M."/>
        </authorList>
    </citation>
    <scope>NUCLEOTIDE SEQUENCE [LARGE SCALE GENOMIC DNA]</scope>
    <source>
        <strain evidence="4 5">DSM 12751</strain>
    </source>
</reference>